<dbReference type="InParanoid" id="W4JUI5"/>
<organism evidence="1 2">
    <name type="scientific">Heterobasidion irregulare (strain TC 32-1)</name>
    <dbReference type="NCBI Taxonomy" id="747525"/>
    <lineage>
        <taxon>Eukaryota</taxon>
        <taxon>Fungi</taxon>
        <taxon>Dikarya</taxon>
        <taxon>Basidiomycota</taxon>
        <taxon>Agaricomycotina</taxon>
        <taxon>Agaricomycetes</taxon>
        <taxon>Russulales</taxon>
        <taxon>Bondarzewiaceae</taxon>
        <taxon>Heterobasidion</taxon>
        <taxon>Heterobasidion annosum species complex</taxon>
    </lineage>
</organism>
<reference evidence="1 2" key="1">
    <citation type="journal article" date="2012" name="New Phytol.">
        <title>Insight into trade-off between wood decay and parasitism from the genome of a fungal forest pathogen.</title>
        <authorList>
            <person name="Olson A."/>
            <person name="Aerts A."/>
            <person name="Asiegbu F."/>
            <person name="Belbahri L."/>
            <person name="Bouzid O."/>
            <person name="Broberg A."/>
            <person name="Canback B."/>
            <person name="Coutinho P.M."/>
            <person name="Cullen D."/>
            <person name="Dalman K."/>
            <person name="Deflorio G."/>
            <person name="van Diepen L.T."/>
            <person name="Dunand C."/>
            <person name="Duplessis S."/>
            <person name="Durling M."/>
            <person name="Gonthier P."/>
            <person name="Grimwood J."/>
            <person name="Fossdal C.G."/>
            <person name="Hansson D."/>
            <person name="Henrissat B."/>
            <person name="Hietala A."/>
            <person name="Himmelstrand K."/>
            <person name="Hoffmeister D."/>
            <person name="Hogberg N."/>
            <person name="James T.Y."/>
            <person name="Karlsson M."/>
            <person name="Kohler A."/>
            <person name="Kues U."/>
            <person name="Lee Y.H."/>
            <person name="Lin Y.C."/>
            <person name="Lind M."/>
            <person name="Lindquist E."/>
            <person name="Lombard V."/>
            <person name="Lucas S."/>
            <person name="Lunden K."/>
            <person name="Morin E."/>
            <person name="Murat C."/>
            <person name="Park J."/>
            <person name="Raffaello T."/>
            <person name="Rouze P."/>
            <person name="Salamov A."/>
            <person name="Schmutz J."/>
            <person name="Solheim H."/>
            <person name="Stahlberg J."/>
            <person name="Velez H."/>
            <person name="de Vries R.P."/>
            <person name="Wiebenga A."/>
            <person name="Woodward S."/>
            <person name="Yakovlev I."/>
            <person name="Garbelotto M."/>
            <person name="Martin F."/>
            <person name="Grigoriev I.V."/>
            <person name="Stenlid J."/>
        </authorList>
    </citation>
    <scope>NUCLEOTIDE SEQUENCE [LARGE SCALE GENOMIC DNA]</scope>
    <source>
        <strain evidence="1 2">TC 32-1</strain>
    </source>
</reference>
<dbReference type="AlphaFoldDB" id="W4JUI5"/>
<protein>
    <submittedName>
        <fullName evidence="1">Uncharacterized protein</fullName>
    </submittedName>
</protein>
<proteinExistence type="predicted"/>
<dbReference type="Proteomes" id="UP000030671">
    <property type="component" value="Unassembled WGS sequence"/>
</dbReference>
<dbReference type="EMBL" id="KI925464">
    <property type="protein sequence ID" value="ETW76740.1"/>
    <property type="molecule type" value="Genomic_DNA"/>
</dbReference>
<dbReference type="HOGENOM" id="CLU_1138118_0_0_1"/>
<dbReference type="GeneID" id="20676599"/>
<dbReference type="RefSeq" id="XP_009551614.1">
    <property type="nucleotide sequence ID" value="XM_009553319.1"/>
</dbReference>
<keyword evidence="2" id="KW-1185">Reference proteome</keyword>
<dbReference type="KEGG" id="hir:HETIRDRAFT_455213"/>
<gene>
    <name evidence="1" type="ORF">HETIRDRAFT_455213</name>
</gene>
<evidence type="ECO:0000313" key="2">
    <source>
        <dbReference type="Proteomes" id="UP000030671"/>
    </source>
</evidence>
<accession>W4JUI5</accession>
<name>W4JUI5_HETIT</name>
<evidence type="ECO:0000313" key="1">
    <source>
        <dbReference type="EMBL" id="ETW76740.1"/>
    </source>
</evidence>
<sequence length="244" mass="27164">MASPETLVACFQSTFDAGIHRWRDNLKHINSQMTDVVDALTALCISEPGTFAAAAIEVHSGSPCVLYLATSDDAVGSLESHFQTLVWRSLQGVALSTNSTPPPLDSPAVDLVVEVYGFAWAAFYDRFAPEVEYYCTQFFPQVTVRRTVTRTKPANAELRNIVSTLGLLHLDDSGLLIYRSAQTAPPRRPSPQRAPPFEVNMHDDAVLSLWKEHKGVERPRADLDAQWDRRIIKPMQVEMVAVRL</sequence>